<protein>
    <submittedName>
        <fullName evidence="2">PP0621 family protein</fullName>
    </submittedName>
</protein>
<name>A0ABV7F5L9_9BURK</name>
<dbReference type="Proteomes" id="UP001595530">
    <property type="component" value="Unassembled WGS sequence"/>
</dbReference>
<feature type="region of interest" description="Disordered" evidence="1">
    <location>
        <begin position="25"/>
        <end position="44"/>
    </location>
</feature>
<dbReference type="NCBIfam" id="NF041023">
    <property type="entry name" value="PP0621_fam"/>
    <property type="match status" value="1"/>
</dbReference>
<dbReference type="RefSeq" id="WP_390327038.1">
    <property type="nucleotide sequence ID" value="NZ_JBHRTP010000041.1"/>
</dbReference>
<gene>
    <name evidence="2" type="ORF">ACFOFO_14170</name>
</gene>
<comment type="caution">
    <text evidence="2">The sequence shown here is derived from an EMBL/GenBank/DDBJ whole genome shotgun (WGS) entry which is preliminary data.</text>
</comment>
<reference evidence="3" key="1">
    <citation type="journal article" date="2019" name="Int. J. Syst. Evol. Microbiol.">
        <title>The Global Catalogue of Microorganisms (GCM) 10K type strain sequencing project: providing services to taxonomists for standard genome sequencing and annotation.</title>
        <authorList>
            <consortium name="The Broad Institute Genomics Platform"/>
            <consortium name="The Broad Institute Genome Sequencing Center for Infectious Disease"/>
            <person name="Wu L."/>
            <person name="Ma J."/>
        </authorList>
    </citation>
    <scope>NUCLEOTIDE SEQUENCE [LARGE SCALE GENOMIC DNA]</scope>
    <source>
        <strain evidence="3">KCTC 42986</strain>
    </source>
</reference>
<accession>A0ABV7F5L9</accession>
<dbReference type="InterPro" id="IPR049708">
    <property type="entry name" value="PP0621-like"/>
</dbReference>
<evidence type="ECO:0000256" key="1">
    <source>
        <dbReference type="SAM" id="MobiDB-lite"/>
    </source>
</evidence>
<evidence type="ECO:0000313" key="2">
    <source>
        <dbReference type="EMBL" id="MFC3109092.1"/>
    </source>
</evidence>
<keyword evidence="3" id="KW-1185">Reference proteome</keyword>
<dbReference type="EMBL" id="JBHRTP010000041">
    <property type="protein sequence ID" value="MFC3109092.1"/>
    <property type="molecule type" value="Genomic_DNA"/>
</dbReference>
<sequence length="86" mass="9354">MRLLVWLVLGLLVYFALRSKLRSSGHAASTPQQPHPAQTGDQGSHASAEAMVICAHCGIYIPASEAISQSGRIFCSDEHRLLHRDS</sequence>
<evidence type="ECO:0000313" key="3">
    <source>
        <dbReference type="Proteomes" id="UP001595530"/>
    </source>
</evidence>
<organism evidence="2 3">
    <name type="scientific">Undibacterium arcticum</name>
    <dbReference type="NCBI Taxonomy" id="1762892"/>
    <lineage>
        <taxon>Bacteria</taxon>
        <taxon>Pseudomonadati</taxon>
        <taxon>Pseudomonadota</taxon>
        <taxon>Betaproteobacteria</taxon>
        <taxon>Burkholderiales</taxon>
        <taxon>Oxalobacteraceae</taxon>
        <taxon>Undibacterium</taxon>
    </lineage>
</organism>
<proteinExistence type="predicted"/>
<feature type="compositionally biased region" description="Polar residues" evidence="1">
    <location>
        <begin position="26"/>
        <end position="44"/>
    </location>
</feature>